<dbReference type="EMBL" id="MN739354">
    <property type="protein sequence ID" value="QHT00301.1"/>
    <property type="molecule type" value="Genomic_DNA"/>
</dbReference>
<dbReference type="AlphaFoldDB" id="A0A6C0C7A0"/>
<accession>A0A6C0C7A0</accession>
<name>A0A6C0C7A0_9ZZZZ</name>
<protein>
    <submittedName>
        <fullName evidence="1">Uncharacterized protein</fullName>
    </submittedName>
</protein>
<sequence length="47" mass="5382">MIKYLRIQITWQEEGLPATLNNPILGYSNLLATRLNLQQVIANNIND</sequence>
<proteinExistence type="predicted"/>
<organism evidence="1">
    <name type="scientific">viral metagenome</name>
    <dbReference type="NCBI Taxonomy" id="1070528"/>
    <lineage>
        <taxon>unclassified sequences</taxon>
        <taxon>metagenomes</taxon>
        <taxon>organismal metagenomes</taxon>
    </lineage>
</organism>
<evidence type="ECO:0000313" key="1">
    <source>
        <dbReference type="EMBL" id="QHT00301.1"/>
    </source>
</evidence>
<reference evidence="1" key="1">
    <citation type="journal article" date="2020" name="Nature">
        <title>Giant virus diversity and host interactions through global metagenomics.</title>
        <authorList>
            <person name="Schulz F."/>
            <person name="Roux S."/>
            <person name="Paez-Espino D."/>
            <person name="Jungbluth S."/>
            <person name="Walsh D.A."/>
            <person name="Denef V.J."/>
            <person name="McMahon K.D."/>
            <person name="Konstantinidis K.T."/>
            <person name="Eloe-Fadrosh E.A."/>
            <person name="Kyrpides N.C."/>
            <person name="Woyke T."/>
        </authorList>
    </citation>
    <scope>NUCLEOTIDE SEQUENCE</scope>
    <source>
        <strain evidence="1">GVMAG-M-3300020192-26</strain>
    </source>
</reference>